<dbReference type="InterPro" id="IPR000515">
    <property type="entry name" value="MetI-like"/>
</dbReference>
<protein>
    <submittedName>
        <fullName evidence="9">Carbohydrate ABC transporter permease</fullName>
    </submittedName>
</protein>
<dbReference type="GO" id="GO:0005886">
    <property type="term" value="C:plasma membrane"/>
    <property type="evidence" value="ECO:0007669"/>
    <property type="project" value="UniProtKB-SubCell"/>
</dbReference>
<feature type="transmembrane region" description="Helical" evidence="7">
    <location>
        <begin position="169"/>
        <end position="191"/>
    </location>
</feature>
<comment type="caution">
    <text evidence="9">The sequence shown here is derived from an EMBL/GenBank/DDBJ whole genome shotgun (WGS) entry which is preliminary data.</text>
</comment>
<dbReference type="PANTHER" id="PTHR43744:SF12">
    <property type="entry name" value="ABC TRANSPORTER PERMEASE PROTEIN MG189-RELATED"/>
    <property type="match status" value="1"/>
</dbReference>
<keyword evidence="5 7" id="KW-1133">Transmembrane helix</keyword>
<evidence type="ECO:0000256" key="2">
    <source>
        <dbReference type="ARBA" id="ARBA00022448"/>
    </source>
</evidence>
<keyword evidence="2 7" id="KW-0813">Transport</keyword>
<dbReference type="Gene3D" id="1.10.3720.10">
    <property type="entry name" value="MetI-like"/>
    <property type="match status" value="1"/>
</dbReference>
<reference evidence="9" key="1">
    <citation type="submission" date="2019-09" db="EMBL/GenBank/DDBJ databases">
        <title>Characterisation of the sponge microbiome using genome-centric metagenomics.</title>
        <authorList>
            <person name="Engelberts J.P."/>
            <person name="Robbins S.J."/>
            <person name="De Goeij J.M."/>
            <person name="Aranda M."/>
            <person name="Bell S.C."/>
            <person name="Webster N.S."/>
        </authorList>
    </citation>
    <scope>NUCLEOTIDE SEQUENCE</scope>
    <source>
        <strain evidence="9">SB0664_bin_27</strain>
    </source>
</reference>
<dbReference type="CDD" id="cd06261">
    <property type="entry name" value="TM_PBP2"/>
    <property type="match status" value="1"/>
</dbReference>
<keyword evidence="4 7" id="KW-0812">Transmembrane</keyword>
<feature type="transmembrane region" description="Helical" evidence="7">
    <location>
        <begin position="99"/>
        <end position="124"/>
    </location>
</feature>
<evidence type="ECO:0000256" key="3">
    <source>
        <dbReference type="ARBA" id="ARBA00022475"/>
    </source>
</evidence>
<proteinExistence type="inferred from homology"/>
<dbReference type="GO" id="GO:0055085">
    <property type="term" value="P:transmembrane transport"/>
    <property type="evidence" value="ECO:0007669"/>
    <property type="project" value="InterPro"/>
</dbReference>
<evidence type="ECO:0000256" key="4">
    <source>
        <dbReference type="ARBA" id="ARBA00022692"/>
    </source>
</evidence>
<comment type="subcellular location">
    <subcellularLocation>
        <location evidence="1 7">Cell membrane</location>
        <topology evidence="1 7">Multi-pass membrane protein</topology>
    </subcellularLocation>
</comment>
<organism evidence="9">
    <name type="scientific">Caldilineaceae bacterium SB0664_bin_27</name>
    <dbReference type="NCBI Taxonomy" id="2605260"/>
    <lineage>
        <taxon>Bacteria</taxon>
        <taxon>Bacillati</taxon>
        <taxon>Chloroflexota</taxon>
        <taxon>Caldilineae</taxon>
        <taxon>Caldilineales</taxon>
        <taxon>Caldilineaceae</taxon>
    </lineage>
</organism>
<dbReference type="PANTHER" id="PTHR43744">
    <property type="entry name" value="ABC TRANSPORTER PERMEASE PROTEIN MG189-RELATED-RELATED"/>
    <property type="match status" value="1"/>
</dbReference>
<accession>A0A6B0YT80</accession>
<feature type="transmembrane region" description="Helical" evidence="7">
    <location>
        <begin position="212"/>
        <end position="234"/>
    </location>
</feature>
<dbReference type="PROSITE" id="PS50928">
    <property type="entry name" value="ABC_TM1"/>
    <property type="match status" value="1"/>
</dbReference>
<feature type="transmembrane region" description="Helical" evidence="7">
    <location>
        <begin position="40"/>
        <end position="61"/>
    </location>
</feature>
<dbReference type="AlphaFoldDB" id="A0A6B0YT80"/>
<gene>
    <name evidence="9" type="ORF">F4Y42_07750</name>
</gene>
<dbReference type="Pfam" id="PF00528">
    <property type="entry name" value="BPD_transp_1"/>
    <property type="match status" value="1"/>
</dbReference>
<feature type="domain" description="ABC transmembrane type-1" evidence="8">
    <location>
        <begin position="101"/>
        <end position="291"/>
    </location>
</feature>
<feature type="transmembrane region" description="Helical" evidence="7">
    <location>
        <begin position="136"/>
        <end position="157"/>
    </location>
</feature>
<evidence type="ECO:0000256" key="6">
    <source>
        <dbReference type="ARBA" id="ARBA00023136"/>
    </source>
</evidence>
<evidence type="ECO:0000256" key="1">
    <source>
        <dbReference type="ARBA" id="ARBA00004651"/>
    </source>
</evidence>
<evidence type="ECO:0000259" key="8">
    <source>
        <dbReference type="PROSITE" id="PS50928"/>
    </source>
</evidence>
<evidence type="ECO:0000313" key="9">
    <source>
        <dbReference type="EMBL" id="MXY93325.1"/>
    </source>
</evidence>
<comment type="similarity">
    <text evidence="7">Belongs to the binding-protein-dependent transport system permease family.</text>
</comment>
<name>A0A6B0YT80_9CHLR</name>
<dbReference type="EMBL" id="VXRG01000066">
    <property type="protein sequence ID" value="MXY93325.1"/>
    <property type="molecule type" value="Genomic_DNA"/>
</dbReference>
<dbReference type="InterPro" id="IPR035906">
    <property type="entry name" value="MetI-like_sf"/>
</dbReference>
<keyword evidence="3" id="KW-1003">Cell membrane</keyword>
<dbReference type="SUPFAM" id="SSF161098">
    <property type="entry name" value="MetI-like"/>
    <property type="match status" value="1"/>
</dbReference>
<evidence type="ECO:0000256" key="7">
    <source>
        <dbReference type="RuleBase" id="RU363032"/>
    </source>
</evidence>
<evidence type="ECO:0000256" key="5">
    <source>
        <dbReference type="ARBA" id="ARBA00022989"/>
    </source>
</evidence>
<sequence length="306" mass="33857">MSAQDAPPIGEARTTAIPGASAAASEGLTSYRVLYITWRVLLYAVLTLVGATMLLPLLWMISTSLKEPGEVLLLPPKWISIPPQWGNYPRLFDVLPFDLFLINSIKIAVFATVGALLSCSMAAFAFARMRFPGKNVIFAIILATIMIPFHVTLIPLFKLYRDIGWLSTHLPLTVPFFFGTAFGIFLMRQFYLTIPQEMVEAARIDGCSFIQIYYRIFLPLSKPGLATLGIFTFLGSWNNLMGPLIFLTKVETMTITLGLTLLTNQSGGRWELIQAGAVISILPIVVMFFIGQEHFIQGIARTGIKG</sequence>
<feature type="transmembrane region" description="Helical" evidence="7">
    <location>
        <begin position="272"/>
        <end position="291"/>
    </location>
</feature>
<keyword evidence="6 7" id="KW-0472">Membrane</keyword>